<dbReference type="PANTHER" id="PTHR47506:SF10">
    <property type="entry name" value="TRANSCRIPTIONAL REGULATORY PROTEIN"/>
    <property type="match status" value="1"/>
</dbReference>
<dbReference type="SUPFAM" id="SSF48498">
    <property type="entry name" value="Tetracyclin repressor-like, C-terminal domain"/>
    <property type="match status" value="1"/>
</dbReference>
<sequence length="193" mass="21923">MARNVEFIPQEKVEKALHVFWQKGYHATSMQDLVDAMQINRSSLYNSFQDKHSLFLECLRSYAELSRIDYEAVARQQGLSALQVLDLLIDHIAEMTVQRENACMSVRSCFEMAAHDPEVQRVLRAANTRIVALLQNLLTAAEQAGDIQLQDRPEVVASHLSSNFCGWWHSYLLSEDSALIKKMAALLKASLRT</sequence>
<evidence type="ECO:0000256" key="1">
    <source>
        <dbReference type="ARBA" id="ARBA00023015"/>
    </source>
</evidence>
<dbReference type="InterPro" id="IPR009057">
    <property type="entry name" value="Homeodomain-like_sf"/>
</dbReference>
<feature type="DNA-binding region" description="H-T-H motif" evidence="4">
    <location>
        <begin position="29"/>
        <end position="48"/>
    </location>
</feature>
<feature type="domain" description="HTH tetR-type" evidence="5">
    <location>
        <begin position="6"/>
        <end position="66"/>
    </location>
</feature>
<dbReference type="Proteomes" id="UP000830401">
    <property type="component" value="Plasmid unnamed1"/>
</dbReference>
<dbReference type="EMBL" id="CP095062">
    <property type="protein sequence ID" value="UOQ68744.1"/>
    <property type="molecule type" value="Genomic_DNA"/>
</dbReference>
<accession>A0ABY4GCX9</accession>
<evidence type="ECO:0000256" key="4">
    <source>
        <dbReference type="PROSITE-ProRule" id="PRU00335"/>
    </source>
</evidence>
<proteinExistence type="predicted"/>
<dbReference type="RefSeq" id="WP_245126244.1">
    <property type="nucleotide sequence ID" value="NZ_CP095062.1"/>
</dbReference>
<evidence type="ECO:0000256" key="2">
    <source>
        <dbReference type="ARBA" id="ARBA00023125"/>
    </source>
</evidence>
<gene>
    <name evidence="6" type="ORF">MUN86_23825</name>
</gene>
<dbReference type="InterPro" id="IPR036271">
    <property type="entry name" value="Tet_transcr_reg_TetR-rel_C_sf"/>
</dbReference>
<reference evidence="6" key="1">
    <citation type="submission" date="2022-04" db="EMBL/GenBank/DDBJ databases">
        <title>Hymenobacter sp. isolated from the air.</title>
        <authorList>
            <person name="Won M."/>
            <person name="Lee C.-M."/>
            <person name="Woen H.-Y."/>
            <person name="Kwon S.-W."/>
        </authorList>
    </citation>
    <scope>NUCLEOTIDE SEQUENCE</scope>
    <source>
        <strain evidence="6">5420S-77</strain>
        <plasmid evidence="6">unnamed1</plasmid>
    </source>
</reference>
<protein>
    <submittedName>
        <fullName evidence="6">TetR/AcrR family transcriptional regulator</fullName>
    </submittedName>
</protein>
<keyword evidence="7" id="KW-1185">Reference proteome</keyword>
<evidence type="ECO:0000256" key="3">
    <source>
        <dbReference type="ARBA" id="ARBA00023163"/>
    </source>
</evidence>
<dbReference type="Gene3D" id="1.10.10.60">
    <property type="entry name" value="Homeodomain-like"/>
    <property type="match status" value="1"/>
</dbReference>
<dbReference type="PANTHER" id="PTHR47506">
    <property type="entry name" value="TRANSCRIPTIONAL REGULATORY PROTEIN"/>
    <property type="match status" value="1"/>
</dbReference>
<evidence type="ECO:0000259" key="5">
    <source>
        <dbReference type="PROSITE" id="PS50977"/>
    </source>
</evidence>
<organism evidence="6 7">
    <name type="scientific">Hymenobacter volaticus</name>
    <dbReference type="NCBI Taxonomy" id="2932254"/>
    <lineage>
        <taxon>Bacteria</taxon>
        <taxon>Pseudomonadati</taxon>
        <taxon>Bacteroidota</taxon>
        <taxon>Cytophagia</taxon>
        <taxon>Cytophagales</taxon>
        <taxon>Hymenobacteraceae</taxon>
        <taxon>Hymenobacter</taxon>
    </lineage>
</organism>
<dbReference type="PROSITE" id="PS50977">
    <property type="entry name" value="HTH_TETR_2"/>
    <property type="match status" value="1"/>
</dbReference>
<dbReference type="Pfam" id="PF00440">
    <property type="entry name" value="TetR_N"/>
    <property type="match status" value="1"/>
</dbReference>
<keyword evidence="3" id="KW-0804">Transcription</keyword>
<geneLocation type="plasmid" evidence="6 7">
    <name>unnamed1</name>
</geneLocation>
<dbReference type="Gene3D" id="1.10.357.10">
    <property type="entry name" value="Tetracycline Repressor, domain 2"/>
    <property type="match status" value="1"/>
</dbReference>
<keyword evidence="6" id="KW-0614">Plasmid</keyword>
<keyword evidence="1" id="KW-0805">Transcription regulation</keyword>
<evidence type="ECO:0000313" key="7">
    <source>
        <dbReference type="Proteomes" id="UP000830401"/>
    </source>
</evidence>
<dbReference type="SUPFAM" id="SSF46689">
    <property type="entry name" value="Homeodomain-like"/>
    <property type="match status" value="1"/>
</dbReference>
<dbReference type="InterPro" id="IPR001647">
    <property type="entry name" value="HTH_TetR"/>
</dbReference>
<evidence type="ECO:0000313" key="6">
    <source>
        <dbReference type="EMBL" id="UOQ68744.1"/>
    </source>
</evidence>
<name>A0ABY4GCX9_9BACT</name>
<keyword evidence="2 4" id="KW-0238">DNA-binding</keyword>